<feature type="disulfide bond" evidence="4">
    <location>
        <begin position="656"/>
        <end position="708"/>
    </location>
</feature>
<dbReference type="KEGG" id="cvg:107100622"/>
<dbReference type="PROSITE" id="PS51233">
    <property type="entry name" value="VWFD"/>
    <property type="match status" value="1"/>
</dbReference>
<feature type="domain" description="VWFC" evidence="6">
    <location>
        <begin position="481"/>
        <end position="549"/>
    </location>
</feature>
<dbReference type="InterPro" id="IPR036084">
    <property type="entry name" value="Ser_inhib-like_sf"/>
</dbReference>
<dbReference type="OMA" id="NQTDDCR"/>
<dbReference type="Gene3D" id="2.10.25.10">
    <property type="entry name" value="Laminin"/>
    <property type="match status" value="1"/>
</dbReference>
<dbReference type="Pfam" id="PF00094">
    <property type="entry name" value="VWD"/>
    <property type="match status" value="1"/>
</dbReference>
<proteinExistence type="predicted"/>
<dbReference type="STRING" id="28743.ENSCVAP00000011095"/>
<evidence type="ECO:0000259" key="7">
    <source>
        <dbReference type="PROSITE" id="PS51233"/>
    </source>
</evidence>
<organism evidence="8 9">
    <name type="scientific">Cyprinodon variegatus</name>
    <name type="common">Sheepshead minnow</name>
    <dbReference type="NCBI Taxonomy" id="28743"/>
    <lineage>
        <taxon>Eukaryota</taxon>
        <taxon>Metazoa</taxon>
        <taxon>Chordata</taxon>
        <taxon>Craniata</taxon>
        <taxon>Vertebrata</taxon>
        <taxon>Euteleostomi</taxon>
        <taxon>Actinopterygii</taxon>
        <taxon>Neopterygii</taxon>
        <taxon>Teleostei</taxon>
        <taxon>Neoteleostei</taxon>
        <taxon>Acanthomorphata</taxon>
        <taxon>Ovalentaria</taxon>
        <taxon>Atherinomorphae</taxon>
        <taxon>Cyprinodontiformes</taxon>
        <taxon>Cyprinodontidae</taxon>
        <taxon>Cyprinodon</taxon>
    </lineage>
</organism>
<evidence type="ECO:0000256" key="2">
    <source>
        <dbReference type="ARBA" id="ARBA00023157"/>
    </source>
</evidence>
<dbReference type="Pfam" id="PF08742">
    <property type="entry name" value="C8"/>
    <property type="match status" value="1"/>
</dbReference>
<name>A0A3Q2FUZ6_CYPVA</name>
<keyword evidence="9" id="KW-1185">Reference proteome</keyword>
<sequence>MAKCIGNNTVQIVPYECPPLKNITCANGKTPVLVYDEYHCCQHYECDCECEGWGDPHYITFDGLYYSYQGQCSYYLMREIIPKHGLEIYIDNVHCDPTEDVSCPRSLTVNYGGQNIKLINFNLNGRPDLKAFRNEVSLRLPYWEQGVKVMSTGINIVLEIIRLRVVVKFGRTGFSVNLPYQYFGQNTQGHCGTCSNNQTDDCRLPGGKEVDCAVMADYWLLENDKEKPECIRTPAKVETIQQTPCDSNSICDLLKSSLFAECHQRIRPDNFYTGCIFDSCNVHNRSVECTSLEIYAAACAEIGICIHWRNHTELCASDCPSDKIYRPCGPADQPSCNDNPNDPILNFTTEGCFCPEGMKLFSRESQICVKSCGCLDPDGTPREFNETFEYKCQNCVCDESTKTVICKPKPCPTPAEQQCSGPGYVLVNQTDPSDPCCTLHVCQCESRACPEINMNCQVGFRSNIRVPEGKCCPENRCERKQVCVQNQTEYRPGSSVPGKKCENCICSAANISSGDLVKIECRPQKCDETCGEGFEYVKTNPDECCGTCVQTHCVISVNGTTMQLKVDETWSPPENKCESKTCVKSGESFTVIRSKIVCPFFQESNCKKDTIQTAANGCCKICVEKEKACRLEAVKTSINHNGCQAEVDMPYCEGSCNTFSKYSEAAGAMEHSCSCCKERRLNNRTIDLACENGGHVQFTYEHIEECGCGHTECTTPAGHLRRKRRFTLQ</sequence>
<dbReference type="InterPro" id="IPR001846">
    <property type="entry name" value="VWF_type-D"/>
</dbReference>
<protein>
    <submittedName>
        <fullName evidence="8">Intestinal mucin-like protein</fullName>
    </submittedName>
</protein>
<dbReference type="InterPro" id="IPR006207">
    <property type="entry name" value="Cys_knot_C"/>
</dbReference>
<dbReference type="PANTHER" id="PTHR11339">
    <property type="entry name" value="EXTRACELLULAR MATRIX GLYCOPROTEIN RELATED"/>
    <property type="match status" value="1"/>
</dbReference>
<dbReference type="PROSITE" id="PS01185">
    <property type="entry name" value="CTCK_1"/>
    <property type="match status" value="1"/>
</dbReference>
<dbReference type="PROSITE" id="PS01225">
    <property type="entry name" value="CTCK_2"/>
    <property type="match status" value="1"/>
</dbReference>
<keyword evidence="3" id="KW-0325">Glycoprotein</keyword>
<dbReference type="SMART" id="SM00832">
    <property type="entry name" value="C8"/>
    <property type="match status" value="1"/>
</dbReference>
<dbReference type="SMART" id="SM00216">
    <property type="entry name" value="VWD"/>
    <property type="match status" value="1"/>
</dbReference>
<dbReference type="GeneTree" id="ENSGT00940000163235"/>
<evidence type="ECO:0000256" key="4">
    <source>
        <dbReference type="PROSITE-ProRule" id="PRU00039"/>
    </source>
</evidence>
<dbReference type="PROSITE" id="PS50184">
    <property type="entry name" value="VWFC_2"/>
    <property type="match status" value="2"/>
</dbReference>
<evidence type="ECO:0000259" key="6">
    <source>
        <dbReference type="PROSITE" id="PS50184"/>
    </source>
</evidence>
<dbReference type="InterPro" id="IPR014853">
    <property type="entry name" value="VWF/SSPO/ZAN-like_Cys-rich_dom"/>
</dbReference>
<dbReference type="InterPro" id="IPR001007">
    <property type="entry name" value="VWF_dom"/>
</dbReference>
<keyword evidence="2 4" id="KW-1015">Disulfide bond</keyword>
<dbReference type="SMART" id="SM00041">
    <property type="entry name" value="CT"/>
    <property type="match status" value="1"/>
</dbReference>
<dbReference type="PROSITE" id="PS01208">
    <property type="entry name" value="VWFC_1"/>
    <property type="match status" value="2"/>
</dbReference>
<evidence type="ECO:0000313" key="8">
    <source>
        <dbReference type="Ensembl" id="ENSCVAP00000011095.1"/>
    </source>
</evidence>
<evidence type="ECO:0000313" key="9">
    <source>
        <dbReference type="Proteomes" id="UP000265020"/>
    </source>
</evidence>
<dbReference type="Gene3D" id="2.10.90.10">
    <property type="entry name" value="Cystine-knot cytokines"/>
    <property type="match status" value="1"/>
</dbReference>
<feature type="domain" description="VWFC" evidence="6">
    <location>
        <begin position="374"/>
        <end position="443"/>
    </location>
</feature>
<evidence type="ECO:0000256" key="3">
    <source>
        <dbReference type="ARBA" id="ARBA00023180"/>
    </source>
</evidence>
<dbReference type="SUPFAM" id="SSF57567">
    <property type="entry name" value="Serine protease inhibitors"/>
    <property type="match status" value="1"/>
</dbReference>
<dbReference type="InterPro" id="IPR050780">
    <property type="entry name" value="Mucin_vWF_Thrombospondin_sf"/>
</dbReference>
<feature type="disulfide bond" evidence="4">
    <location>
        <begin position="652"/>
        <end position="706"/>
    </location>
</feature>
<comment type="caution">
    <text evidence="4">Lacks conserved residue(s) required for the propagation of feature annotation.</text>
</comment>
<dbReference type="RefSeq" id="XP_015254680.1">
    <property type="nucleotide sequence ID" value="XM_015399194.1"/>
</dbReference>
<dbReference type="AlphaFoldDB" id="A0A3Q2FUZ6"/>
<reference evidence="8" key="2">
    <citation type="submission" date="2025-09" db="UniProtKB">
        <authorList>
            <consortium name="Ensembl"/>
        </authorList>
    </citation>
    <scope>IDENTIFICATION</scope>
</reference>
<evidence type="ECO:0000256" key="1">
    <source>
        <dbReference type="ARBA" id="ARBA00022737"/>
    </source>
</evidence>
<reference evidence="8" key="1">
    <citation type="submission" date="2025-08" db="UniProtKB">
        <authorList>
            <consortium name="Ensembl"/>
        </authorList>
    </citation>
    <scope>IDENTIFICATION</scope>
</reference>
<dbReference type="InterPro" id="IPR029034">
    <property type="entry name" value="Cystine-knot_cytokine"/>
</dbReference>
<dbReference type="Ensembl" id="ENSCVAT00000017968.1">
    <property type="protein sequence ID" value="ENSCVAP00000011095.1"/>
    <property type="gene ID" value="ENSCVAG00000013348.1"/>
</dbReference>
<keyword evidence="1" id="KW-0677">Repeat</keyword>
<feature type="domain" description="CTCK" evidence="5">
    <location>
        <begin position="622"/>
        <end position="714"/>
    </location>
</feature>
<dbReference type="PANTHER" id="PTHR11339:SF402">
    <property type="entry name" value="VWFD DOMAIN-CONTAINING PROTEIN"/>
    <property type="match status" value="1"/>
</dbReference>
<accession>A0A3Q2FUZ6</accession>
<dbReference type="Proteomes" id="UP000265020">
    <property type="component" value="Unassembled WGS sequence"/>
</dbReference>
<dbReference type="SMART" id="SM00214">
    <property type="entry name" value="VWC"/>
    <property type="match status" value="2"/>
</dbReference>
<evidence type="ECO:0000259" key="5">
    <source>
        <dbReference type="PROSITE" id="PS01225"/>
    </source>
</evidence>
<dbReference type="OrthoDB" id="10071893at2759"/>
<feature type="domain" description="VWFD" evidence="7">
    <location>
        <begin position="48"/>
        <end position="231"/>
    </location>
</feature>
<dbReference type="GeneID" id="107100622"/>